<dbReference type="PANTHER" id="PTHR32385">
    <property type="entry name" value="MANNOSYL PHOSPHORYLINOSITOL CERAMIDE SYNTHASE"/>
    <property type="match status" value="1"/>
</dbReference>
<gene>
    <name evidence="5" type="ORF">PRZ48_011080</name>
</gene>
<dbReference type="Proteomes" id="UP001305779">
    <property type="component" value="Unassembled WGS sequence"/>
</dbReference>
<dbReference type="Pfam" id="PF04488">
    <property type="entry name" value="Gly_transf_sug"/>
    <property type="match status" value="1"/>
</dbReference>
<protein>
    <recommendedName>
        <fullName evidence="7">Glycosyltransferase family 32 protein</fullName>
    </recommendedName>
</protein>
<accession>A0ABR0EAF0</accession>
<proteinExistence type="inferred from homology"/>
<evidence type="ECO:0008006" key="7">
    <source>
        <dbReference type="Google" id="ProtNLM"/>
    </source>
</evidence>
<keyword evidence="6" id="KW-1185">Reference proteome</keyword>
<evidence type="ECO:0000256" key="2">
    <source>
        <dbReference type="ARBA" id="ARBA00022679"/>
    </source>
</evidence>
<reference evidence="5 6" key="1">
    <citation type="journal article" date="2023" name="G3 (Bethesda)">
        <title>A chromosome-level genome assembly of Zasmidium syzygii isolated from banana leaves.</title>
        <authorList>
            <person name="van Westerhoven A.C."/>
            <person name="Mehrabi R."/>
            <person name="Talebi R."/>
            <person name="Steentjes M.B.F."/>
            <person name="Corcolon B."/>
            <person name="Chong P.A."/>
            <person name="Kema G.H.J."/>
            <person name="Seidl M.F."/>
        </authorList>
    </citation>
    <scope>NUCLEOTIDE SEQUENCE [LARGE SCALE GENOMIC DNA]</scope>
    <source>
        <strain evidence="5 6">P124</strain>
    </source>
</reference>
<evidence type="ECO:0000256" key="3">
    <source>
        <dbReference type="SAM" id="MobiDB-lite"/>
    </source>
</evidence>
<comment type="similarity">
    <text evidence="1">Belongs to the glycosyltransferase 32 family.</text>
</comment>
<keyword evidence="4" id="KW-0812">Transmembrane</keyword>
<keyword evidence="2" id="KW-0808">Transferase</keyword>
<dbReference type="InterPro" id="IPR007577">
    <property type="entry name" value="GlycoTrfase_DXD_sugar-bd_CS"/>
</dbReference>
<comment type="caution">
    <text evidence="5">The sequence shown here is derived from an EMBL/GenBank/DDBJ whole genome shotgun (WGS) entry which is preliminary data.</text>
</comment>
<evidence type="ECO:0000313" key="6">
    <source>
        <dbReference type="Proteomes" id="UP001305779"/>
    </source>
</evidence>
<evidence type="ECO:0000256" key="4">
    <source>
        <dbReference type="SAM" id="Phobius"/>
    </source>
</evidence>
<organism evidence="5 6">
    <name type="scientific">Zasmidium cellare</name>
    <name type="common">Wine cellar mold</name>
    <name type="synonym">Racodium cellare</name>
    <dbReference type="NCBI Taxonomy" id="395010"/>
    <lineage>
        <taxon>Eukaryota</taxon>
        <taxon>Fungi</taxon>
        <taxon>Dikarya</taxon>
        <taxon>Ascomycota</taxon>
        <taxon>Pezizomycotina</taxon>
        <taxon>Dothideomycetes</taxon>
        <taxon>Dothideomycetidae</taxon>
        <taxon>Mycosphaerellales</taxon>
        <taxon>Mycosphaerellaceae</taxon>
        <taxon>Zasmidium</taxon>
    </lineage>
</organism>
<dbReference type="InterPro" id="IPR051706">
    <property type="entry name" value="Glycosyltransferase_domain"/>
</dbReference>
<sequence length="930" mass="102588">MDSPSSAKPADRRNNENVSGYKFLNYSLTKITLDAGLRISKATSNLSTAICGAVLLVPRTVSAQAIDGYGYPNLDSGKPTYNDFIAGPANGSDSDGQKVLADVDNFMASSLDWIAFKHRAEQIRASGDRRDCIGNLSIALTGLGGAYQAGAAGATTLLTLLPTAGALIGTPVTELWVLYKLMPLAGLVSMVLSLGGNIVPADVNDYERVAADFTYSGMVASDPDQYNAHAVHVEDDDGPDASNTEMKEATAFAKKVAARAKDTSGSRKSGVIAAGIAIQLFLLGLIMVACWFMQSGSIVVWWCDFYPWMYFWYSFVALSSLLENLAGVPFTRQWTIRVSRAPKVEISTDAPWAIPEPAPQIPEMRPQPDVQPSGSKGPSAFSDEIAYHGHQLTPSNHSSINADAATFYPSRYSAVPQQPFGRGEILTRLEKGYNTFGKVLIEPNRPWSAANNAFYVIISVRGVSNPHAFLRVFSKILSIGIYTVGTAMFASSTLATILVAVVVASLIIIAGVFGRVTAMWMASELMKNRPILHKVAKDRTDAERYIEAMLRKPGMVFEVLGHVITDGRVIKRYRKPLRWSSILGVLADPYDITKLATPAYSKDVLVRFPTQLQSSEANDIALPESVPKIIHQIFLSNGRPNASLSKYEPAIESCQKLHPEWTFKMWTDTNATDFIAEFYPDILPHYTDYKQNIQRANILRYALLHHFGGVYLDLDVTCLAALDEPLSEGSDRSLAHLPWITPGAYPAGVNNAFILSRPGHPFLAELLGRVPSRDLPWPMPYVENMLSTGCMYFSNVWMSYALRLEREWRNPGVRKEDRVFILADENGDMDPHMLRGKITTPLFEHGGASSWHGWDAAMIVMIGKHYGYFAMGLGSLVALLVFAVWKLSRRNKPRRRSSWRSAISRLSFDRRSLEKHSLLQDEEQGLAKHG</sequence>
<feature type="transmembrane region" description="Helical" evidence="4">
    <location>
        <begin position="310"/>
        <end position="330"/>
    </location>
</feature>
<dbReference type="EMBL" id="JAXOVC010000008">
    <property type="protein sequence ID" value="KAK4498422.1"/>
    <property type="molecule type" value="Genomic_DNA"/>
</dbReference>
<dbReference type="InterPro" id="IPR029044">
    <property type="entry name" value="Nucleotide-diphossugar_trans"/>
</dbReference>
<evidence type="ECO:0000256" key="1">
    <source>
        <dbReference type="ARBA" id="ARBA00009003"/>
    </source>
</evidence>
<dbReference type="Gene3D" id="3.90.550.20">
    <property type="match status" value="1"/>
</dbReference>
<evidence type="ECO:0000313" key="5">
    <source>
        <dbReference type="EMBL" id="KAK4498422.1"/>
    </source>
</evidence>
<keyword evidence="4" id="KW-0472">Membrane</keyword>
<feature type="transmembrane region" description="Helical" evidence="4">
    <location>
        <begin position="866"/>
        <end position="887"/>
    </location>
</feature>
<dbReference type="SUPFAM" id="SSF53448">
    <property type="entry name" value="Nucleotide-diphospho-sugar transferases"/>
    <property type="match status" value="1"/>
</dbReference>
<feature type="region of interest" description="Disordered" evidence="3">
    <location>
        <begin position="357"/>
        <end position="377"/>
    </location>
</feature>
<feature type="transmembrane region" description="Helical" evidence="4">
    <location>
        <begin position="497"/>
        <end position="522"/>
    </location>
</feature>
<feature type="transmembrane region" description="Helical" evidence="4">
    <location>
        <begin position="271"/>
        <end position="294"/>
    </location>
</feature>
<keyword evidence="4" id="KW-1133">Transmembrane helix</keyword>
<name>A0ABR0EAF0_ZASCE</name>
<dbReference type="PANTHER" id="PTHR32385:SF15">
    <property type="entry name" value="INOSITOL PHOSPHOCERAMIDE MANNOSYLTRANSFERASE 1"/>
    <property type="match status" value="1"/>
</dbReference>